<feature type="domain" description="Helicase ATP-binding" evidence="5">
    <location>
        <begin position="305"/>
        <end position="487"/>
    </location>
</feature>
<dbReference type="InterPro" id="IPR027417">
    <property type="entry name" value="P-loop_NTPase"/>
</dbReference>
<accession>A0ABZ0KRQ4</accession>
<reference evidence="7 8" key="2">
    <citation type="journal article" date="2024" name="Microb. Biotechnol.">
        <title>The involvement of multiple ABC transporters in daunorubicin efflux in Streptomyces coeruleorubidus.</title>
        <authorList>
            <person name="Dong J."/>
            <person name="Ning J."/>
            <person name="Tian Y."/>
            <person name="Li H."/>
            <person name="Chen H."/>
            <person name="Guan W."/>
        </authorList>
    </citation>
    <scope>NUCLEOTIDE SEQUENCE [LARGE SCALE GENOMIC DNA]</scope>
    <source>
        <strain evidence="7 8">CICC 11043</strain>
    </source>
</reference>
<dbReference type="GO" id="GO:0004386">
    <property type="term" value="F:helicase activity"/>
    <property type="evidence" value="ECO:0007669"/>
    <property type="project" value="UniProtKB-KW"/>
</dbReference>
<dbReference type="SMART" id="SM00490">
    <property type="entry name" value="HELICc"/>
    <property type="match status" value="1"/>
</dbReference>
<keyword evidence="1" id="KW-0547">Nucleotide-binding</keyword>
<evidence type="ECO:0000256" key="1">
    <source>
        <dbReference type="ARBA" id="ARBA00022741"/>
    </source>
</evidence>
<keyword evidence="3 7" id="KW-0347">Helicase</keyword>
<dbReference type="Gene3D" id="3.40.50.300">
    <property type="entry name" value="P-loop containing nucleotide triphosphate hydrolases"/>
    <property type="match status" value="2"/>
</dbReference>
<dbReference type="InterPro" id="IPR014001">
    <property type="entry name" value="Helicase_ATP-bd"/>
</dbReference>
<name>A0ABZ0KRQ4_STRC4</name>
<dbReference type="EMBL" id="CP137525">
    <property type="protein sequence ID" value="WOT40564.1"/>
    <property type="molecule type" value="Genomic_DNA"/>
</dbReference>
<dbReference type="PROSITE" id="PS51194">
    <property type="entry name" value="HELICASE_CTER"/>
    <property type="match status" value="1"/>
</dbReference>
<feature type="domain" description="Helicase C-terminal" evidence="6">
    <location>
        <begin position="602"/>
        <end position="773"/>
    </location>
</feature>
<dbReference type="InterPro" id="IPR001650">
    <property type="entry name" value="Helicase_C-like"/>
</dbReference>
<evidence type="ECO:0000313" key="7">
    <source>
        <dbReference type="EMBL" id="WOT40564.1"/>
    </source>
</evidence>
<keyword evidence="4" id="KW-0067">ATP-binding</keyword>
<dbReference type="PANTHER" id="PTHR47961:SF6">
    <property type="entry name" value="DNA-DIRECTED DNA POLYMERASE"/>
    <property type="match status" value="1"/>
</dbReference>
<protein>
    <submittedName>
        <fullName evidence="7">DEAD/DEAH box helicase</fullName>
    </submittedName>
</protein>
<evidence type="ECO:0000256" key="3">
    <source>
        <dbReference type="ARBA" id="ARBA00022806"/>
    </source>
</evidence>
<sequence length="1193" mass="130537">MDRTLSLPFLREALGPPLPGRLPSPQELVEMLADIEIRAILNRFEVDDTVLATAWYLHGVCALPEAAELYTPVRRQRAAAVSAHIFDLALADVNRPSAERLSLAFAAQTGYRRAGQDPNATAVFRQVAALLHGYRSPNTPGLPIPVSESNDFQTLALEAGVAFLGLQTADVRALVRHWRRELSSLAADLQVPDLTGTMFGPAEAVVHAVRLLANFLTYGPGDRLDRARTALLSVLDGTAGSGDLNARWVAAHLLDLLGDLANSSLHRLLPPDTPHAVAQAFTLTSPPVLTLWPPQRELLTRPTANPLDPATGRLLISVPTSAGKSLIAQLIMCTHLATVPGRVIYVSPLRSLSREMRRALRDRLRVLDRKLGAETPDFPGTRGFSTGSFPGDGFGDLMGDDADIDVMTPERLMHALRHTPEVLNDVTLIVVDEAHHISQRKRGFLLEGLLALCQAVPSAPRLVLLSAAVGNGAALAQWLDPHQPEILFTSPWRGPRRLHGLLTTHPLWEQKTVKRRRSKEWPETVTTPLVVDFSIRPAEAARVTTLTTSHDDPMGQLVLKRNGREQKRDGSASTAAYKMFAQAAVLLLPAGPMLVVSATPQSAQDTARAMTDALSVSEHEPARTLADLLAEQLGEEHPLVRCTRFGIAFHHAALPTDVLEGVEDALRNGVLKAVVSTTTLTDGVNLPVRTVVILAGLESTDGDGGSGAPSLDAAKLLNAVGRAGRAGRETEGWIFLALNRKSDGSDHALFTPSPDDLQVHSSLTSARALADLAEAEDLIARSADGLMDISNTIASDFISYVWLALDIHDHLTFNGGPLHAVHQLLAMDQLSDEDKARWQRLAQHTQRRYDATPPGVRRRWTTTGTSLPSARALDELARRLAERVQRDSDPDPFGMSSAQAPIPLSLESTFRILDQEGAFQTLLSLPEREKPWAFYNQRRGRRQEIQVNLSTAMREWIAGTPIPELAHRWLPEVAVDWRLEQTVKNISQIFEHYLSWTLGALVHLTNDHLAKLDATVQLRPNAPWCLRYGVDTEQALHLLTSGLHSRTLAHAIGRRANAELITTSGIRSWLANQHITGWRERYRPSDLGLEDLIEYVRGHGRSLLSRLLADGSIELNIMPREDAWLWPGGVVNFDWAESGPARAITVVDGNGTLLGQVRAEHHADLTAILRSGVPLAAHLEDARLRIIRAGPDD</sequence>
<evidence type="ECO:0000313" key="8">
    <source>
        <dbReference type="Proteomes" id="UP001305002"/>
    </source>
</evidence>
<evidence type="ECO:0000256" key="2">
    <source>
        <dbReference type="ARBA" id="ARBA00022801"/>
    </source>
</evidence>
<dbReference type="PROSITE" id="PS51192">
    <property type="entry name" value="HELICASE_ATP_BIND_1"/>
    <property type="match status" value="1"/>
</dbReference>
<dbReference type="PANTHER" id="PTHR47961">
    <property type="entry name" value="DNA POLYMERASE THETA, PUTATIVE (AFU_ORTHOLOGUE AFUA_1G05260)-RELATED"/>
    <property type="match status" value="1"/>
</dbReference>
<evidence type="ECO:0000259" key="6">
    <source>
        <dbReference type="PROSITE" id="PS51194"/>
    </source>
</evidence>
<gene>
    <name evidence="7" type="ORF">R5U08_41405</name>
</gene>
<dbReference type="InterPro" id="IPR050474">
    <property type="entry name" value="Hel308_SKI2-like"/>
</dbReference>
<keyword evidence="7" id="KW-0614">Plasmid</keyword>
<proteinExistence type="predicted"/>
<dbReference type="Pfam" id="PF00271">
    <property type="entry name" value="Helicase_C"/>
    <property type="match status" value="1"/>
</dbReference>
<geneLocation type="plasmid" evidence="7 8">
    <name>unnamed</name>
</geneLocation>
<organism evidence="7 8">
    <name type="scientific">Streptomyces coeruleorubidus</name>
    <dbReference type="NCBI Taxonomy" id="116188"/>
    <lineage>
        <taxon>Bacteria</taxon>
        <taxon>Bacillati</taxon>
        <taxon>Actinomycetota</taxon>
        <taxon>Actinomycetes</taxon>
        <taxon>Kitasatosporales</taxon>
        <taxon>Streptomycetaceae</taxon>
        <taxon>Streptomyces</taxon>
    </lineage>
</organism>
<keyword evidence="2" id="KW-0378">Hydrolase</keyword>
<dbReference type="InterPro" id="IPR011545">
    <property type="entry name" value="DEAD/DEAH_box_helicase_dom"/>
</dbReference>
<reference evidence="7 8" key="1">
    <citation type="journal article" date="2021" name="J. Microbiol. Biotechnol.">
        <title>An Efficient Markerless Deletion System Suitable for the Industrial Strains of Streptomyces.</title>
        <authorList>
            <person name="Dong J."/>
            <person name="Wei J."/>
            <person name="Li H."/>
            <person name="Zhao S."/>
            <person name="Guan W."/>
        </authorList>
    </citation>
    <scope>NUCLEOTIDE SEQUENCE [LARGE SCALE GENOMIC DNA]</scope>
    <source>
        <strain evidence="7 8">CICC 11043</strain>
    </source>
</reference>
<dbReference type="SMART" id="SM00487">
    <property type="entry name" value="DEXDc"/>
    <property type="match status" value="1"/>
</dbReference>
<keyword evidence="8" id="KW-1185">Reference proteome</keyword>
<evidence type="ECO:0000256" key="4">
    <source>
        <dbReference type="ARBA" id="ARBA00022840"/>
    </source>
</evidence>
<dbReference type="RefSeq" id="WP_317928236.1">
    <property type="nucleotide sequence ID" value="NZ_CP137525.1"/>
</dbReference>
<dbReference type="Proteomes" id="UP001305002">
    <property type="component" value="Plasmid unnamed"/>
</dbReference>
<dbReference type="Pfam" id="PF00270">
    <property type="entry name" value="DEAD"/>
    <property type="match status" value="1"/>
</dbReference>
<evidence type="ECO:0000259" key="5">
    <source>
        <dbReference type="PROSITE" id="PS51192"/>
    </source>
</evidence>
<dbReference type="SUPFAM" id="SSF52540">
    <property type="entry name" value="P-loop containing nucleoside triphosphate hydrolases"/>
    <property type="match status" value="1"/>
</dbReference>